<accession>A0ABX2G7D0</accession>
<dbReference type="InterPro" id="IPR036108">
    <property type="entry name" value="4pyrrol_syn_uPrphyn_synt_sf"/>
</dbReference>
<reference evidence="11 12" key="1">
    <citation type="submission" date="2020-05" db="EMBL/GenBank/DDBJ databases">
        <title>Genomic Encyclopedia of Type Strains, Phase IV (KMG-V): Genome sequencing to study the core and pangenomes of soil and plant-associated prokaryotes.</title>
        <authorList>
            <person name="Whitman W."/>
        </authorList>
    </citation>
    <scope>NUCLEOTIDE SEQUENCE [LARGE SCALE GENOMIC DNA]</scope>
    <source>
        <strain evidence="11 12">C29</strain>
    </source>
</reference>
<comment type="similarity">
    <text evidence="2 9">Belongs to the uroporphyrinogen-III synthase family.</text>
</comment>
<gene>
    <name evidence="11" type="ORF">HNQ01_003722</name>
</gene>
<keyword evidence="4 9" id="KW-0456">Lyase</keyword>
<evidence type="ECO:0000256" key="5">
    <source>
        <dbReference type="ARBA" id="ARBA00023244"/>
    </source>
</evidence>
<dbReference type="EMBL" id="JABSNM010000021">
    <property type="protein sequence ID" value="NRT57959.1"/>
    <property type="molecule type" value="Genomic_DNA"/>
</dbReference>
<evidence type="ECO:0000256" key="7">
    <source>
        <dbReference type="ARBA" id="ARBA00040167"/>
    </source>
</evidence>
<dbReference type="GO" id="GO:0004852">
    <property type="term" value="F:uroporphyrinogen-III synthase activity"/>
    <property type="evidence" value="ECO:0007669"/>
    <property type="project" value="UniProtKB-EC"/>
</dbReference>
<evidence type="ECO:0000256" key="4">
    <source>
        <dbReference type="ARBA" id="ARBA00023239"/>
    </source>
</evidence>
<comment type="function">
    <text evidence="6 9">Catalyzes cyclization of the linear tetrapyrrole, hydroxymethylbilane, to the macrocyclic uroporphyrinogen III.</text>
</comment>
<dbReference type="PANTHER" id="PTHR38042">
    <property type="entry name" value="UROPORPHYRINOGEN-III SYNTHASE, CHLOROPLASTIC"/>
    <property type="match status" value="1"/>
</dbReference>
<keyword evidence="12" id="KW-1185">Reference proteome</keyword>
<sequence length="268" mass="28077">MTPAAALPTVLVTRPQPQADDWVARLQALGAPAQALPLMRIVRREGFDAAVRAAWSDLARHRLVMFVSPNAVLAFFAGRPEGAAWPAQTLAGATGPGTIAALRAQGVEARSIAAPPEDAASFDAESLWRHALAGLDWSGQLVLIVRGEDGRDWLAATLRQAGARVDCLAAYARAEPAWTAAECAALAAVGRDPAAHVWLFSSSQCIAHLLAAPLEAGATSALRRVPALATHPRIAETARAAGFAAVVPVRPDPLEVRQALDPSQEPQA</sequence>
<organism evidence="11 12">
    <name type="scientific">Sphaerotilus uruguayifluvii</name>
    <dbReference type="NCBI Taxonomy" id="2735897"/>
    <lineage>
        <taxon>Bacteria</taxon>
        <taxon>Pseudomonadati</taxon>
        <taxon>Pseudomonadota</taxon>
        <taxon>Betaproteobacteria</taxon>
        <taxon>Burkholderiales</taxon>
        <taxon>Sphaerotilaceae</taxon>
        <taxon>Sphaerotilus</taxon>
    </lineage>
</organism>
<feature type="domain" description="Tetrapyrrole biosynthesis uroporphyrinogen III synthase" evidence="10">
    <location>
        <begin position="20"/>
        <end position="252"/>
    </location>
</feature>
<evidence type="ECO:0000256" key="8">
    <source>
        <dbReference type="ARBA" id="ARBA00048617"/>
    </source>
</evidence>
<evidence type="ECO:0000313" key="11">
    <source>
        <dbReference type="EMBL" id="NRT57959.1"/>
    </source>
</evidence>
<dbReference type="SUPFAM" id="SSF69618">
    <property type="entry name" value="HemD-like"/>
    <property type="match status" value="1"/>
</dbReference>
<dbReference type="InterPro" id="IPR039793">
    <property type="entry name" value="UROS/Hem4"/>
</dbReference>
<name>A0ABX2G7D0_9BURK</name>
<dbReference type="EC" id="4.2.1.75" evidence="3 9"/>
<evidence type="ECO:0000256" key="6">
    <source>
        <dbReference type="ARBA" id="ARBA00037589"/>
    </source>
</evidence>
<keyword evidence="5 9" id="KW-0627">Porphyrin biosynthesis</keyword>
<proteinExistence type="inferred from homology"/>
<comment type="catalytic activity">
    <reaction evidence="8 9">
        <text>hydroxymethylbilane = uroporphyrinogen III + H2O</text>
        <dbReference type="Rhea" id="RHEA:18965"/>
        <dbReference type="ChEBI" id="CHEBI:15377"/>
        <dbReference type="ChEBI" id="CHEBI:57308"/>
        <dbReference type="ChEBI" id="CHEBI:57845"/>
        <dbReference type="EC" id="4.2.1.75"/>
    </reaction>
</comment>
<dbReference type="InterPro" id="IPR003754">
    <property type="entry name" value="4pyrrol_synth_uPrphyn_synth"/>
</dbReference>
<dbReference type="Proteomes" id="UP001516061">
    <property type="component" value="Unassembled WGS sequence"/>
</dbReference>
<dbReference type="RefSeq" id="WP_173806988.1">
    <property type="nucleotide sequence ID" value="NZ_JABSNM010000021.1"/>
</dbReference>
<evidence type="ECO:0000256" key="9">
    <source>
        <dbReference type="RuleBase" id="RU366031"/>
    </source>
</evidence>
<evidence type="ECO:0000256" key="2">
    <source>
        <dbReference type="ARBA" id="ARBA00008133"/>
    </source>
</evidence>
<protein>
    <recommendedName>
        <fullName evidence="7 9">Uroporphyrinogen-III synthase</fullName>
        <ecNumber evidence="3 9">4.2.1.75</ecNumber>
    </recommendedName>
</protein>
<evidence type="ECO:0000256" key="3">
    <source>
        <dbReference type="ARBA" id="ARBA00013109"/>
    </source>
</evidence>
<dbReference type="CDD" id="cd06578">
    <property type="entry name" value="HemD"/>
    <property type="match status" value="1"/>
</dbReference>
<dbReference type="Pfam" id="PF02602">
    <property type="entry name" value="HEM4"/>
    <property type="match status" value="1"/>
</dbReference>
<comment type="caution">
    <text evidence="11">The sequence shown here is derived from an EMBL/GenBank/DDBJ whole genome shotgun (WGS) entry which is preliminary data.</text>
</comment>
<evidence type="ECO:0000259" key="10">
    <source>
        <dbReference type="Pfam" id="PF02602"/>
    </source>
</evidence>
<dbReference type="Gene3D" id="3.40.50.10090">
    <property type="match status" value="2"/>
</dbReference>
<evidence type="ECO:0000256" key="1">
    <source>
        <dbReference type="ARBA" id="ARBA00004772"/>
    </source>
</evidence>
<evidence type="ECO:0000313" key="12">
    <source>
        <dbReference type="Proteomes" id="UP001516061"/>
    </source>
</evidence>
<dbReference type="PANTHER" id="PTHR38042:SF1">
    <property type="entry name" value="UROPORPHYRINOGEN-III SYNTHASE, CHLOROPLASTIC"/>
    <property type="match status" value="1"/>
</dbReference>
<comment type="pathway">
    <text evidence="1 9">Porphyrin-containing compound metabolism; protoporphyrin-IX biosynthesis; coproporphyrinogen-III from 5-aminolevulinate: step 3/4.</text>
</comment>